<protein>
    <submittedName>
        <fullName evidence="1">Uncharacterized protein</fullName>
    </submittedName>
</protein>
<sequence length="185" mass="20863">MAPISFGELRVDLSKQQQSKARAEPNQVVEQKGLARAPQSTEREPTEQRAGDMRRGRREAESKKQMKKKKKKKRPGSWDKRDKRDKKDKKDKKTDETWRAKPSSADTGWSKSKFWWLAKSRFRGVVGCDDAVKRSNAGCWWVLGVDDVPKTGEGGDEDLDKMTSAQDGEAEEKGDAGVIIKSPAE</sequence>
<comment type="caution">
    <text evidence="1">The sequence shown here is derived from an EMBL/GenBank/DDBJ whole genome shotgun (WGS) entry which is preliminary data.</text>
</comment>
<name>A0ACC1QMZ3_9HYPO</name>
<accession>A0ACC1QMZ3</accession>
<gene>
    <name evidence="1" type="ORF">NLG97_g7680</name>
</gene>
<keyword evidence="2" id="KW-1185">Reference proteome</keyword>
<reference evidence="1" key="1">
    <citation type="submission" date="2022-07" db="EMBL/GenBank/DDBJ databases">
        <title>Genome Sequence of Lecanicillium saksenae.</title>
        <authorList>
            <person name="Buettner E."/>
        </authorList>
    </citation>
    <scope>NUCLEOTIDE SEQUENCE</scope>
    <source>
        <strain evidence="1">VT-O1</strain>
    </source>
</reference>
<dbReference type="EMBL" id="JANAKD010001211">
    <property type="protein sequence ID" value="KAJ3482021.1"/>
    <property type="molecule type" value="Genomic_DNA"/>
</dbReference>
<evidence type="ECO:0000313" key="2">
    <source>
        <dbReference type="Proteomes" id="UP001148737"/>
    </source>
</evidence>
<organism evidence="1 2">
    <name type="scientific">Lecanicillium saksenae</name>
    <dbReference type="NCBI Taxonomy" id="468837"/>
    <lineage>
        <taxon>Eukaryota</taxon>
        <taxon>Fungi</taxon>
        <taxon>Dikarya</taxon>
        <taxon>Ascomycota</taxon>
        <taxon>Pezizomycotina</taxon>
        <taxon>Sordariomycetes</taxon>
        <taxon>Hypocreomycetidae</taxon>
        <taxon>Hypocreales</taxon>
        <taxon>Cordycipitaceae</taxon>
        <taxon>Lecanicillium</taxon>
    </lineage>
</organism>
<proteinExistence type="predicted"/>
<evidence type="ECO:0000313" key="1">
    <source>
        <dbReference type="EMBL" id="KAJ3482021.1"/>
    </source>
</evidence>
<dbReference type="Proteomes" id="UP001148737">
    <property type="component" value="Unassembled WGS sequence"/>
</dbReference>